<evidence type="ECO:0000313" key="1">
    <source>
        <dbReference type="EMBL" id="KAJ4716407.1"/>
    </source>
</evidence>
<accession>A0ACC1XY92</accession>
<dbReference type="Proteomes" id="UP001164539">
    <property type="component" value="Chromosome 6"/>
</dbReference>
<comment type="caution">
    <text evidence="1">The sequence shown here is derived from an EMBL/GenBank/DDBJ whole genome shotgun (WGS) entry which is preliminary data.</text>
</comment>
<reference evidence="1 2" key="1">
    <citation type="journal article" date="2023" name="Science">
        <title>Complex scaffold remodeling in plant triterpene biosynthesis.</title>
        <authorList>
            <person name="De La Pena R."/>
            <person name="Hodgson H."/>
            <person name="Liu J.C."/>
            <person name="Stephenson M.J."/>
            <person name="Martin A.C."/>
            <person name="Owen C."/>
            <person name="Harkess A."/>
            <person name="Leebens-Mack J."/>
            <person name="Jimenez L.E."/>
            <person name="Osbourn A."/>
            <person name="Sattely E.S."/>
        </authorList>
    </citation>
    <scope>NUCLEOTIDE SEQUENCE [LARGE SCALE GENOMIC DNA]</scope>
    <source>
        <strain evidence="2">cv. JPN11</strain>
        <tissue evidence="1">Leaf</tissue>
    </source>
</reference>
<evidence type="ECO:0000313" key="2">
    <source>
        <dbReference type="Proteomes" id="UP001164539"/>
    </source>
</evidence>
<proteinExistence type="predicted"/>
<dbReference type="EMBL" id="CM051399">
    <property type="protein sequence ID" value="KAJ4716407.1"/>
    <property type="molecule type" value="Genomic_DNA"/>
</dbReference>
<name>A0ACC1XY92_MELAZ</name>
<gene>
    <name evidence="1" type="ORF">OWV82_011431</name>
</gene>
<keyword evidence="2" id="KW-1185">Reference proteome</keyword>
<sequence>MSKPWGHSSSHFFKVILQSTLEDKKLMIPEKFVRKFGDELSAVATLRVPNGRVWRVGLKKDGRKIWFHENWNAFVKHHSICFGHFVVFEYIKHSTFDVLVFDTTACEIDYPTTQNEKHNSEEQDEIKNEDSVEILGTTTTNKKRTSSVKKKEPQCKKCKMEEKEEMDEPDGMNDEDDLVALLKEKGICITERHYLFSTEERERVIEIARFVKPMNPSFMAIVRPSKPNYYSPYAPAAFGNKYVSRSVKSAKLQDSCGREWPMKIYWRSGGSAGFYLTKGWSEFSEINGFYKDEHNISIMSNPLGPSSSHFFKVILQSTLEDKKLMIPEKFVRKFGDELSAVAKLRVPNGRVWRVGLKKDGGKIWFHENWNAFVKYHSICFGHFVVFEYIKHSTFDVLVFDTTACEIDYPPTQNDKHNSEEQDEIKNENSAEILGSTTANKKRTSPVKKKEPQSKKCKMEEDEEMDELDGVNDDDELVALLKEKGICITARHYLFSTEERERAIEIARFLKLKNPSFMAIVLPTKPNYRSMYAPATFANKYVSRSIQSAKLQDSCGREWPMKIYWRYSGSAGFYLTKGWNEFSEINGIREGDICVFELIRMEDVLLKVSVFHATID</sequence>
<organism evidence="1 2">
    <name type="scientific">Melia azedarach</name>
    <name type="common">Chinaberry tree</name>
    <dbReference type="NCBI Taxonomy" id="155640"/>
    <lineage>
        <taxon>Eukaryota</taxon>
        <taxon>Viridiplantae</taxon>
        <taxon>Streptophyta</taxon>
        <taxon>Embryophyta</taxon>
        <taxon>Tracheophyta</taxon>
        <taxon>Spermatophyta</taxon>
        <taxon>Magnoliopsida</taxon>
        <taxon>eudicotyledons</taxon>
        <taxon>Gunneridae</taxon>
        <taxon>Pentapetalae</taxon>
        <taxon>rosids</taxon>
        <taxon>malvids</taxon>
        <taxon>Sapindales</taxon>
        <taxon>Meliaceae</taxon>
        <taxon>Melia</taxon>
    </lineage>
</organism>
<protein>
    <submittedName>
        <fullName evidence="1">B3 domain-containing transcription factor VRN1-like</fullName>
    </submittedName>
</protein>